<dbReference type="OrthoDB" id="21502at2759"/>
<organism evidence="1 2">
    <name type="scientific">Penicillium subrubescens</name>
    <dbReference type="NCBI Taxonomy" id="1316194"/>
    <lineage>
        <taxon>Eukaryota</taxon>
        <taxon>Fungi</taxon>
        <taxon>Dikarya</taxon>
        <taxon>Ascomycota</taxon>
        <taxon>Pezizomycotina</taxon>
        <taxon>Eurotiomycetes</taxon>
        <taxon>Eurotiomycetidae</taxon>
        <taxon>Eurotiales</taxon>
        <taxon>Aspergillaceae</taxon>
        <taxon>Penicillium</taxon>
    </lineage>
</organism>
<sequence length="82" mass="9192">MAYSRRIYGRQTHNLRARRPWYAAVHTQQPPESQPAIVGDPDDLEGLAWESGYKLGGIKDYLNSDQPVLGLRASTPSPTKQL</sequence>
<comment type="caution">
    <text evidence="1">The sequence shown here is derived from an EMBL/GenBank/DDBJ whole genome shotgun (WGS) entry which is preliminary data.</text>
</comment>
<dbReference type="AlphaFoldDB" id="A0A1Q5T1H6"/>
<evidence type="ECO:0000313" key="2">
    <source>
        <dbReference type="Proteomes" id="UP000186955"/>
    </source>
</evidence>
<evidence type="ECO:0000313" key="1">
    <source>
        <dbReference type="EMBL" id="OKO94060.1"/>
    </source>
</evidence>
<reference evidence="1 2" key="1">
    <citation type="submission" date="2016-10" db="EMBL/GenBank/DDBJ databases">
        <title>Genome sequence of the ascomycete fungus Penicillium subrubescens.</title>
        <authorList>
            <person name="De Vries R.P."/>
            <person name="Peng M."/>
            <person name="Dilokpimol A."/>
            <person name="Hilden K."/>
            <person name="Makela M.R."/>
            <person name="Grigoriev I."/>
            <person name="Riley R."/>
            <person name="Granchi Z."/>
        </authorList>
    </citation>
    <scope>NUCLEOTIDE SEQUENCE [LARGE SCALE GENOMIC DNA]</scope>
    <source>
        <strain evidence="1 2">CBS 132785</strain>
    </source>
</reference>
<dbReference type="EMBL" id="MNBE01000722">
    <property type="protein sequence ID" value="OKO94060.1"/>
    <property type="molecule type" value="Genomic_DNA"/>
</dbReference>
<gene>
    <name evidence="1" type="ORF">PENSUB_11895</name>
</gene>
<dbReference type="STRING" id="1316194.A0A1Q5T1H6"/>
<accession>A0A1Q5T1H6</accession>
<proteinExistence type="predicted"/>
<name>A0A1Q5T1H6_9EURO</name>
<keyword evidence="2" id="KW-1185">Reference proteome</keyword>
<protein>
    <submittedName>
        <fullName evidence="1">Uncharacterized protein</fullName>
    </submittedName>
</protein>
<dbReference type="Proteomes" id="UP000186955">
    <property type="component" value="Unassembled WGS sequence"/>
</dbReference>